<proteinExistence type="predicted"/>
<keyword evidence="2" id="KW-1133">Transmembrane helix</keyword>
<dbReference type="STRING" id="1802451.A3C82_00385"/>
<evidence type="ECO:0000313" key="3">
    <source>
        <dbReference type="EMBL" id="OHA67777.1"/>
    </source>
</evidence>
<dbReference type="EMBL" id="MHTW01000005">
    <property type="protein sequence ID" value="OHA67777.1"/>
    <property type="molecule type" value="Genomic_DNA"/>
</dbReference>
<evidence type="ECO:0000256" key="1">
    <source>
        <dbReference type="SAM" id="MobiDB-lite"/>
    </source>
</evidence>
<name>A0A1G2R4X3_9BACT</name>
<reference evidence="3 4" key="1">
    <citation type="journal article" date="2016" name="Nat. Commun.">
        <title>Thousands of microbial genomes shed light on interconnected biogeochemical processes in an aquifer system.</title>
        <authorList>
            <person name="Anantharaman K."/>
            <person name="Brown C.T."/>
            <person name="Hug L.A."/>
            <person name="Sharon I."/>
            <person name="Castelle C.J."/>
            <person name="Probst A.J."/>
            <person name="Thomas B.C."/>
            <person name="Singh A."/>
            <person name="Wilkins M.J."/>
            <person name="Karaoz U."/>
            <person name="Brodie E.L."/>
            <person name="Williams K.H."/>
            <person name="Hubbard S.S."/>
            <person name="Banfield J.F."/>
        </authorList>
    </citation>
    <scope>NUCLEOTIDE SEQUENCE [LARGE SCALE GENOMIC DNA]</scope>
</reference>
<protein>
    <recommendedName>
        <fullName evidence="5">Baseplate protein J-like domain-containing protein</fullName>
    </recommendedName>
</protein>
<organism evidence="3 4">
    <name type="scientific">Candidatus Wildermuthbacteria bacterium RIFCSPHIGHO2_02_FULL_47_12</name>
    <dbReference type="NCBI Taxonomy" id="1802451"/>
    <lineage>
        <taxon>Bacteria</taxon>
        <taxon>Candidatus Wildermuthiibacteriota</taxon>
    </lineage>
</organism>
<gene>
    <name evidence="3" type="ORF">A3C82_00385</name>
</gene>
<evidence type="ECO:0000256" key="2">
    <source>
        <dbReference type="SAM" id="Phobius"/>
    </source>
</evidence>
<accession>A0A1G2R4X3</accession>
<feature type="region of interest" description="Disordered" evidence="1">
    <location>
        <begin position="1"/>
        <end position="20"/>
    </location>
</feature>
<feature type="transmembrane region" description="Helical" evidence="2">
    <location>
        <begin position="42"/>
        <end position="64"/>
    </location>
</feature>
<comment type="caution">
    <text evidence="3">The sequence shown here is derived from an EMBL/GenBank/DDBJ whole genome shotgun (WGS) entry which is preliminary data.</text>
</comment>
<evidence type="ECO:0000313" key="4">
    <source>
        <dbReference type="Proteomes" id="UP000176901"/>
    </source>
</evidence>
<evidence type="ECO:0008006" key="5">
    <source>
        <dbReference type="Google" id="ProtNLM"/>
    </source>
</evidence>
<sequence length="420" mass="45142">MQTKKVRDILPPSRAKAKEPREATILAAPAQRPLERSSKKTLALLFFVLCVGGIAGALSLQFFFAKAKVSVWPRTNEVSVQEHVTVRASAEGADDAQKALPAVILSEERSLTRLFPATGTSTEQGRSRGIIRVYNGFSTFPQKLISQTRFLSEDRKLFRSLDAVVIPAGHMEGNKLVAGFLDIEVVAAESGEEYNIGPSNFSLPGLFGNPSYTTITGKSFESMAGGSKTKISVVTESDLNAARDALVAKLQEDVHNALKTKTPESMVLLNEAVHLQVLQAFSPIKAGAPLDSFNFSAKVQGTAIVFAKADIENAAQALLAQSVQEGERLAEKTLAIRYANAEMNMSSQSLSFDVNAAALAYKTIDPAELQARLAGTSKEQAALSLSQNPVIQKAGIVLFPFWLGFLPQDASGVEITMVID</sequence>
<keyword evidence="2" id="KW-0472">Membrane</keyword>
<dbReference type="Proteomes" id="UP000176901">
    <property type="component" value="Unassembled WGS sequence"/>
</dbReference>
<keyword evidence="2" id="KW-0812">Transmembrane</keyword>
<dbReference type="AlphaFoldDB" id="A0A1G2R4X3"/>